<sequence>MHIQDIEYSDIRVEDNMCAAEVILSTNRGTTHCACSVPISSYNDLEGLRMALLQDAIRQIMRMPEYRRGIRRITLEADLHEIPLAA</sequence>
<keyword evidence="2" id="KW-1185">Reference proteome</keyword>
<evidence type="ECO:0000313" key="2">
    <source>
        <dbReference type="Proteomes" id="UP000324252"/>
    </source>
</evidence>
<protein>
    <submittedName>
        <fullName evidence="1">Uncharacterized protein</fullName>
    </submittedName>
</protein>
<dbReference type="OrthoDB" id="7745050at2"/>
<reference evidence="1 2" key="1">
    <citation type="submission" date="2016-11" db="EMBL/GenBank/DDBJ databases">
        <authorList>
            <person name="Varghese N."/>
            <person name="Submissions S."/>
        </authorList>
    </citation>
    <scope>NUCLEOTIDE SEQUENCE [LARGE SCALE GENOMIC DNA]</scope>
    <source>
        <strain evidence="1 2">DSM 29620</strain>
    </source>
</reference>
<accession>A0A1H0DYD0</accession>
<evidence type="ECO:0000313" key="1">
    <source>
        <dbReference type="EMBL" id="SHK58607.1"/>
    </source>
</evidence>
<dbReference type="EMBL" id="FQZZ01000006">
    <property type="protein sequence ID" value="SHK58607.1"/>
    <property type="molecule type" value="Genomic_DNA"/>
</dbReference>
<dbReference type="Proteomes" id="UP000324252">
    <property type="component" value="Unassembled WGS sequence"/>
</dbReference>
<gene>
    <name evidence="1" type="ORF">SAMN05444142_106274</name>
</gene>
<dbReference type="AlphaFoldDB" id="A0A1H0DYD0"/>
<proteinExistence type="predicted"/>
<name>A0A1H0DYD0_9RHOB</name>
<organism evidence="1 2">
    <name type="scientific">Lutimaribacter pacificus</name>
    <dbReference type="NCBI Taxonomy" id="391948"/>
    <lineage>
        <taxon>Bacteria</taxon>
        <taxon>Pseudomonadati</taxon>
        <taxon>Pseudomonadota</taxon>
        <taxon>Alphaproteobacteria</taxon>
        <taxon>Rhodobacterales</taxon>
        <taxon>Roseobacteraceae</taxon>
        <taxon>Lutimaribacter</taxon>
    </lineage>
</organism>
<dbReference type="RefSeq" id="WP_149787152.1">
    <property type="nucleotide sequence ID" value="NZ_FNIO01000002.1"/>
</dbReference>